<evidence type="ECO:0000256" key="17">
    <source>
        <dbReference type="ARBA" id="ARBA00024167"/>
    </source>
</evidence>
<reference evidence="23" key="1">
    <citation type="submission" date="2025-08" db="UniProtKB">
        <authorList>
            <consortium name="RefSeq"/>
        </authorList>
    </citation>
    <scope>IDENTIFICATION</scope>
    <source>
        <tissue evidence="23">Whole blood</tissue>
    </source>
</reference>
<comment type="function">
    <text evidence="20">Non-selective voltage-gated ion channel that mediates the transport of anions and cations through the mitochondrion outer membrane and plasma membrane. Forms a high-conducting channel with a stable open state and a voltage-induced closure with a mild preference for anions over cations. Involved in male fertility and sperm mitochondrial sheath formation.</text>
</comment>
<keyword evidence="8" id="KW-0547">Nucleotide-binding</keyword>
<evidence type="ECO:0000256" key="21">
    <source>
        <dbReference type="ARBA" id="ARBA00050036"/>
    </source>
</evidence>
<comment type="catalytic activity">
    <reaction evidence="17">
        <text>chloride(in) = chloride(out)</text>
        <dbReference type="Rhea" id="RHEA:29823"/>
        <dbReference type="ChEBI" id="CHEBI:17996"/>
    </reaction>
</comment>
<keyword evidence="15" id="KW-0496">Mitochondrion</keyword>
<dbReference type="GO" id="GO:0005741">
    <property type="term" value="C:mitochondrial outer membrane"/>
    <property type="evidence" value="ECO:0007669"/>
    <property type="project" value="UniProtKB-SubCell"/>
</dbReference>
<keyword evidence="11" id="KW-0007">Acetylation</keyword>
<proteinExistence type="inferred from homology"/>
<keyword evidence="14" id="KW-0626">Porin</keyword>
<dbReference type="Pfam" id="PF01459">
    <property type="entry name" value="Porin_3"/>
    <property type="match status" value="1"/>
</dbReference>
<dbReference type="InterPro" id="IPR001925">
    <property type="entry name" value="Porin_Euk"/>
</dbReference>
<evidence type="ECO:0000256" key="9">
    <source>
        <dbReference type="ARBA" id="ARBA00022787"/>
    </source>
</evidence>
<evidence type="ECO:0000256" key="1">
    <source>
        <dbReference type="ARBA" id="ARBA00004294"/>
    </source>
</evidence>
<evidence type="ECO:0000256" key="20">
    <source>
        <dbReference type="ARBA" id="ARBA00049964"/>
    </source>
</evidence>
<keyword evidence="10" id="KW-0832">Ubl conjugation</keyword>
<keyword evidence="13" id="KW-0406">Ion transport</keyword>
<evidence type="ECO:0000256" key="10">
    <source>
        <dbReference type="ARBA" id="ARBA00022843"/>
    </source>
</evidence>
<dbReference type="GO" id="GO:0008308">
    <property type="term" value="F:voltage-gated monoatomic anion channel activity"/>
    <property type="evidence" value="ECO:0007669"/>
    <property type="project" value="InterPro"/>
</dbReference>
<keyword evidence="22" id="KW-1185">Reference proteome</keyword>
<dbReference type="Gene3D" id="2.40.160.10">
    <property type="entry name" value="Porin"/>
    <property type="match status" value="1"/>
</dbReference>
<keyword evidence="7" id="KW-0812">Transmembrane</keyword>
<dbReference type="InterPro" id="IPR023614">
    <property type="entry name" value="Porin_dom_sf"/>
</dbReference>
<comment type="subunit">
    <text evidence="19">Interacts with ARMC12 in a TBC1D21-dependent manner. Interacts with MISFA.</text>
</comment>
<keyword evidence="4" id="KW-1134">Transmembrane beta strand</keyword>
<dbReference type="AlphaFoldDB" id="A0A9W2VQF8"/>
<evidence type="ECO:0000256" key="5">
    <source>
        <dbReference type="ARBA" id="ARBA00022499"/>
    </source>
</evidence>
<accession>A0A9W2VQF8</accession>
<evidence type="ECO:0000256" key="2">
    <source>
        <dbReference type="ARBA" id="ARBA00007780"/>
    </source>
</evidence>
<evidence type="ECO:0000256" key="11">
    <source>
        <dbReference type="ARBA" id="ARBA00022990"/>
    </source>
</evidence>
<evidence type="ECO:0000256" key="12">
    <source>
        <dbReference type="ARBA" id="ARBA00023027"/>
    </source>
</evidence>
<evidence type="ECO:0000256" key="8">
    <source>
        <dbReference type="ARBA" id="ARBA00022741"/>
    </source>
</evidence>
<evidence type="ECO:0000313" key="23">
    <source>
        <dbReference type="RefSeq" id="XP_053760623.1"/>
    </source>
</evidence>
<dbReference type="Proteomes" id="UP001165780">
    <property type="component" value="Unplaced"/>
</dbReference>
<evidence type="ECO:0000256" key="4">
    <source>
        <dbReference type="ARBA" id="ARBA00022452"/>
    </source>
</evidence>
<evidence type="ECO:0000256" key="15">
    <source>
        <dbReference type="ARBA" id="ARBA00023128"/>
    </source>
</evidence>
<gene>
    <name evidence="23" type="primary">LOC109256423</name>
</gene>
<dbReference type="PANTHER" id="PTHR11743">
    <property type="entry name" value="VOLTAGE-DEPENDENT ANION-SELECTIVE CHANNEL"/>
    <property type="match status" value="1"/>
</dbReference>
<name>A0A9W2VQF8_PANPR</name>
<comment type="similarity">
    <text evidence="2">Belongs to the eukaryotic mitochondrial porin family.</text>
</comment>
<dbReference type="PRINTS" id="PR00185">
    <property type="entry name" value="EUKARYTPORIN"/>
</dbReference>
<evidence type="ECO:0000256" key="19">
    <source>
        <dbReference type="ARBA" id="ARBA00046980"/>
    </source>
</evidence>
<evidence type="ECO:0000313" key="22">
    <source>
        <dbReference type="Proteomes" id="UP001165780"/>
    </source>
</evidence>
<evidence type="ECO:0000256" key="14">
    <source>
        <dbReference type="ARBA" id="ARBA00023114"/>
    </source>
</evidence>
<evidence type="ECO:0000256" key="3">
    <source>
        <dbReference type="ARBA" id="ARBA00022448"/>
    </source>
</evidence>
<dbReference type="GeneID" id="109256423"/>
<dbReference type="PANTHER" id="PTHR11743:SF28">
    <property type="entry name" value="VOLTAGE-DEPENDENT ANION-SELECTIVE CHANNEL PROTEIN 3"/>
    <property type="match status" value="1"/>
</dbReference>
<dbReference type="GO" id="GO:0000166">
    <property type="term" value="F:nucleotide binding"/>
    <property type="evidence" value="ECO:0007669"/>
    <property type="project" value="UniProtKB-KW"/>
</dbReference>
<sequence>MVECCLGGVETSPLVGGICNTPTYCDLGKAAKDDFNKGYGFGSVKVGLRTKSCRGVEFSTSGHAYTDTEQTSGNLETTYKVCSYGLAFTQKWNTDDTLGTEIASQNKLAEGSKRTHNTVFAPNPGKKSGKLKASYKWDCFSLGSNVDADFSGPTIFGFGGWLAGSQTSFDTARSKLPQNGVALGYTAADFQLHMHVSDGPEFGGSVCQEVNEKIGTSINVDWMAGSNNTQTVELLYLLQEIRRARPDWVILRPLDQESN</sequence>
<organism evidence="22 23">
    <name type="scientific">Panthera pardus</name>
    <name type="common">Leopard</name>
    <name type="synonym">Felis pardus</name>
    <dbReference type="NCBI Taxonomy" id="9691"/>
    <lineage>
        <taxon>Eukaryota</taxon>
        <taxon>Metazoa</taxon>
        <taxon>Chordata</taxon>
        <taxon>Craniata</taxon>
        <taxon>Vertebrata</taxon>
        <taxon>Euteleostomi</taxon>
        <taxon>Mammalia</taxon>
        <taxon>Eutheria</taxon>
        <taxon>Laurasiatheria</taxon>
        <taxon>Carnivora</taxon>
        <taxon>Feliformia</taxon>
        <taxon>Felidae</taxon>
        <taxon>Pantherinae</taxon>
        <taxon>Panthera</taxon>
    </lineage>
</organism>
<evidence type="ECO:0000256" key="6">
    <source>
        <dbReference type="ARBA" id="ARBA00022553"/>
    </source>
</evidence>
<comment type="subcellular location">
    <subcellularLocation>
        <location evidence="1">Mitochondrion outer membrane</location>
    </subcellularLocation>
</comment>
<dbReference type="InterPro" id="IPR027246">
    <property type="entry name" value="Porin_Euk/Tom40"/>
</dbReference>
<keyword evidence="9" id="KW-1000">Mitochondrion outer membrane</keyword>
<dbReference type="RefSeq" id="XP_053760623.1">
    <property type="nucleotide sequence ID" value="XM_053904648.1"/>
</dbReference>
<evidence type="ECO:0000256" key="7">
    <source>
        <dbReference type="ARBA" id="ARBA00022692"/>
    </source>
</evidence>
<comment type="catalytic activity">
    <reaction evidence="18">
        <text>K(+)(in) = K(+)(out)</text>
        <dbReference type="Rhea" id="RHEA:29463"/>
        <dbReference type="ChEBI" id="CHEBI:29103"/>
    </reaction>
</comment>
<evidence type="ECO:0000256" key="16">
    <source>
        <dbReference type="ARBA" id="ARBA00023136"/>
    </source>
</evidence>
<dbReference type="GO" id="GO:0015288">
    <property type="term" value="F:porin activity"/>
    <property type="evidence" value="ECO:0007669"/>
    <property type="project" value="UniProtKB-KW"/>
</dbReference>
<keyword evidence="3" id="KW-0813">Transport</keyword>
<keyword evidence="16" id="KW-0472">Membrane</keyword>
<evidence type="ECO:0000256" key="18">
    <source>
        <dbReference type="ARBA" id="ARBA00034430"/>
    </source>
</evidence>
<evidence type="ECO:0000256" key="13">
    <source>
        <dbReference type="ARBA" id="ARBA00023065"/>
    </source>
</evidence>
<protein>
    <recommendedName>
        <fullName evidence="21">Non-selective voltage-gated ion channel VDAC3</fullName>
    </recommendedName>
</protein>
<keyword evidence="5" id="KW-1017">Isopeptide bond</keyword>
<dbReference type="CDD" id="cd07306">
    <property type="entry name" value="Porin3_VDAC"/>
    <property type="match status" value="1"/>
</dbReference>
<keyword evidence="12" id="KW-0520">NAD</keyword>
<dbReference type="GO" id="GO:0046930">
    <property type="term" value="C:pore complex"/>
    <property type="evidence" value="ECO:0007669"/>
    <property type="project" value="UniProtKB-KW"/>
</dbReference>
<keyword evidence="6" id="KW-0597">Phosphoprotein</keyword>